<feature type="region of interest" description="Disordered" evidence="9">
    <location>
        <begin position="290"/>
        <end position="312"/>
    </location>
</feature>
<feature type="transmembrane region" description="Helical" evidence="10">
    <location>
        <begin position="1497"/>
        <end position="1517"/>
    </location>
</feature>
<keyword evidence="7" id="KW-0406">Ion transport</keyword>
<dbReference type="Proteomes" id="UP000316759">
    <property type="component" value="Unassembled WGS sequence"/>
</dbReference>
<evidence type="ECO:0000256" key="5">
    <source>
        <dbReference type="ARBA" id="ARBA00022692"/>
    </source>
</evidence>
<reference evidence="13 14" key="1">
    <citation type="submission" date="2019-04" db="EMBL/GenBank/DDBJ databases">
        <title>Annotation for the trematode Fasciola gigantica.</title>
        <authorList>
            <person name="Choi Y.-J."/>
        </authorList>
    </citation>
    <scope>NUCLEOTIDE SEQUENCE [LARGE SCALE GENOMIC DNA]</scope>
    <source>
        <strain evidence="13">Uganda_cow_1</strain>
    </source>
</reference>
<dbReference type="GO" id="GO:0005886">
    <property type="term" value="C:plasma membrane"/>
    <property type="evidence" value="ECO:0007669"/>
    <property type="project" value="UniProtKB-SubCell"/>
</dbReference>
<feature type="domain" description="Band 3 cytoplasmic" evidence="12">
    <location>
        <begin position="1080"/>
        <end position="1210"/>
    </location>
</feature>
<dbReference type="GO" id="GO:0008509">
    <property type="term" value="F:monoatomic anion transmembrane transporter activity"/>
    <property type="evidence" value="ECO:0007669"/>
    <property type="project" value="InterPro"/>
</dbReference>
<dbReference type="Gene3D" id="1.10.287.570">
    <property type="entry name" value="Helical hairpin bin"/>
    <property type="match status" value="1"/>
</dbReference>
<comment type="caution">
    <text evidence="13">The sequence shown here is derived from an EMBL/GenBank/DDBJ whole genome shotgun (WGS) entry which is preliminary data.</text>
</comment>
<organism evidence="13 14">
    <name type="scientific">Fasciola gigantica</name>
    <name type="common">Giant liver fluke</name>
    <dbReference type="NCBI Taxonomy" id="46835"/>
    <lineage>
        <taxon>Eukaryota</taxon>
        <taxon>Metazoa</taxon>
        <taxon>Spiralia</taxon>
        <taxon>Lophotrochozoa</taxon>
        <taxon>Platyhelminthes</taxon>
        <taxon>Trematoda</taxon>
        <taxon>Digenea</taxon>
        <taxon>Plagiorchiida</taxon>
        <taxon>Echinostomata</taxon>
        <taxon>Echinostomatoidea</taxon>
        <taxon>Fasciolidae</taxon>
        <taxon>Fasciola</taxon>
    </lineage>
</organism>
<evidence type="ECO:0000256" key="4">
    <source>
        <dbReference type="ARBA" id="ARBA00022475"/>
    </source>
</evidence>
<comment type="similarity">
    <text evidence="2">Belongs to the anion exchanger (TC 2.A.31) family.</text>
</comment>
<evidence type="ECO:0000259" key="12">
    <source>
        <dbReference type="Pfam" id="PF07565"/>
    </source>
</evidence>
<feature type="compositionally biased region" description="Basic residues" evidence="9">
    <location>
        <begin position="292"/>
        <end position="301"/>
    </location>
</feature>
<dbReference type="PANTHER" id="PTHR11453:SF47">
    <property type="entry name" value="ANION EXCHANGE PROTEIN"/>
    <property type="match status" value="1"/>
</dbReference>
<feature type="region of interest" description="Disordered" evidence="9">
    <location>
        <begin position="1904"/>
        <end position="1973"/>
    </location>
</feature>
<feature type="transmembrane region" description="Helical" evidence="10">
    <location>
        <begin position="1763"/>
        <end position="1786"/>
    </location>
</feature>
<feature type="transmembrane region" description="Helical" evidence="10">
    <location>
        <begin position="1792"/>
        <end position="1811"/>
    </location>
</feature>
<evidence type="ECO:0000259" key="11">
    <source>
        <dbReference type="Pfam" id="PF00955"/>
    </source>
</evidence>
<dbReference type="InterPro" id="IPR011531">
    <property type="entry name" value="HCO3_transpt-like_TM_dom"/>
</dbReference>
<accession>A0A504Z0R9</accession>
<sequence>NVSSEEYQDINRLSWLGALTSDSASPASAFLEQQHVSDVDELIRPTPNFFDDVVTHPSSAAPTACIIPERMSSGEQSGAVNDDPMVISSRPSSKSRHYDDEDYKCHRHLMYPRVHQPLKAMEPRTLRRFSERLMALRAALRKTDNLESNTSGVARTHDTLSTDAASGVDLTWRFTGQPGHENLSALSCTVEPSSENRVLDPSSPSLAERACAVGQAMKSRQFTDNPWSVAQPSCDDLTTKDISTDNTVFFIGGVSEHKRQDSDLVHPSTGPNRVTELHFEDQLLLSKNQGIKYRRKRRSHSKPLSSAFQPSLTKLSEEGSSLSSSTASSCLSLQSSEFVIPKGHTANEMESEEDLTSVPQNGTVEYGVNLSNVTSVRIPIDAYGSTGSSDSLHSQSNSGVSYETPAANCMNVDSLSESTVHETNAHPELVELEEISLNVCTVDKTHVHQKYELQQNQWSSDHRDPKLVEVNPPTGISNLPDRTIPLCPLVNITDATLTRINQSPLHLVDGDSMTFDPFLAPLARPESVTTCNGEEEFVADDGDQGKSETGIRVASANVTAREPGPNRLTVHRSSQLIARTLSGTELKQLNLWRRNKQSRTSRLLFTANESTKAGEVSTFVDKDSVEVESHRYFKLPGTRRRRRLLWAGFRASQRRWESLEQAATLAQRNARLRQCTTSSGPLTASGLSIVEQMTNKSQPKSSPRASVSSINRQDDFRRRYGSVSLPELIDSVDMSRSVSVPYGPSETVLEPPLVARHLLRPDGSVLDHVPPVFAELDILNCERVLGHRGVSAEDSTIGDEQCSRKTFSISTTPIPSASPRGPEVEHKAYSAATDQMNCSWLEAARWVRYEQDIDPVTGTFGQAHSPPLTFQAVVECRRYLEQVDTITHALVADCEATTNEIALIRHVLMLRHKHACDLLRVPQHHSLFPHLTGQLPGTLNHPDHTDQLTGLTSFLPNFLTRPRPKTDVRHTTISCDLQNIATQHANHKRTISVPLMDHRLSDMESGTQRASPHPSVASRNLSGTLARRAISAIRRAFTPTTPVCDLSTGVDLSAPSVPESILWRGRSNAGADSSHHVRISEPGYVLHQAPHEVTVKPLSDLAGRLKLTTEIVSVQVGILPGLRRPMLAFIRLQRALFAYGLTELRDSHPVRFLILFFGPERRHLDYSEVGRVIATMMVDKAFRRTAYTAVSREDLMDGLRTFLDTTIVLPMLSDITPKSLLAMNDQLRLFRRLQLNAMRETKNATTVPHPAFRPPSLALFGAHKRSYSRGDSKLNHGVGLAFYRHFNSLFETMVFNFRRRKPSHRQRSSSTRSTPAGLFIDRSADTMGRAQNPRSRPQNYHCFACCCCCCRRHSRRFIVSGYSLGIALCTDLYAYRRRIWSDVTDPFRRQNRSDLTLMLAAIVFLYFVVLAPAVTFGALLGEFGMGALFHPPVILSTADESHTLSKVQVIHNSINLAMRPAVLPDLFNQNGSWVLSNATEMPGNFEQMQYQQNQARAIGALLLAILMFTVCSSLQAIKRGRYFRRTVRNLFGYFNVPIGLVCAVLVNRFMFAELNADTVQMPPSESFCLAQLIASPFELWWSSGASNLPNPLTNATYHGLAALMAACLLPAIATDAMLSGITVAKSERRLRKPCLFSLDLVISACVMPLISGVLGWPFLSPATVRSNTHVIALTKWNTRTPPGVPHRIIGCVEQRVTGFAIGLLVALSVTLEARLFALVPMGALYGMFLYMGVMGLRDLVLVRRLCVLLKRRKHWKDREYLRHLPPFVMAIFVAIQLSFIGLLLTMNWITEFARIGATSLIFPFILLTYAITREFFLPRWGLVRPHLEQSDKSSARINLPWKKSAEQPKVNGCGWTVSSRLDRWSNEDDARQRSISLSACRSWQQFQRKFSDLLTHSILDADTTGRSQGEAAPFVTDEPEHLGLPREEGSPLIMHANHTIKDDDGGNDNEEDEFDLHASSSSLSNIEEYSESELEIRMDNPFWLD</sequence>
<feature type="non-terminal residue" evidence="13">
    <location>
        <position position="1"/>
    </location>
</feature>
<dbReference type="STRING" id="46835.A0A504Z0R9"/>
<feature type="domain" description="Bicarbonate transporter-like transmembrane" evidence="11">
    <location>
        <begin position="1478"/>
        <end position="1815"/>
    </location>
</feature>
<feature type="region of interest" description="Disordered" evidence="9">
    <location>
        <begin position="72"/>
        <end position="99"/>
    </location>
</feature>
<evidence type="ECO:0000256" key="6">
    <source>
        <dbReference type="ARBA" id="ARBA00022989"/>
    </source>
</evidence>
<dbReference type="GO" id="GO:0051453">
    <property type="term" value="P:regulation of intracellular pH"/>
    <property type="evidence" value="ECO:0007669"/>
    <property type="project" value="TreeGrafter"/>
</dbReference>
<name>A0A504Z0R9_FASGI</name>
<feature type="transmembrane region" description="Helical" evidence="10">
    <location>
        <begin position="1529"/>
        <end position="1551"/>
    </location>
</feature>
<protein>
    <submittedName>
        <fullName evidence="13">Slc4a-3</fullName>
    </submittedName>
</protein>
<evidence type="ECO:0000256" key="10">
    <source>
        <dbReference type="SAM" id="Phobius"/>
    </source>
</evidence>
<keyword evidence="14" id="KW-1185">Reference proteome</keyword>
<comment type="subcellular location">
    <subcellularLocation>
        <location evidence="1">Cell membrane</location>
        <topology evidence="1">Multi-pass membrane protein</topology>
    </subcellularLocation>
</comment>
<feature type="transmembrane region" description="Helical" evidence="10">
    <location>
        <begin position="1357"/>
        <end position="1375"/>
    </location>
</feature>
<dbReference type="InterPro" id="IPR003020">
    <property type="entry name" value="HCO3_transpt_euk"/>
</dbReference>
<feature type="compositionally biased region" description="Acidic residues" evidence="9">
    <location>
        <begin position="1945"/>
        <end position="1954"/>
    </location>
</feature>
<dbReference type="Pfam" id="PF07565">
    <property type="entry name" value="Band_3_cyto"/>
    <property type="match status" value="1"/>
</dbReference>
<evidence type="ECO:0000313" key="13">
    <source>
        <dbReference type="EMBL" id="TPP67383.1"/>
    </source>
</evidence>
<dbReference type="InterPro" id="IPR016152">
    <property type="entry name" value="PTrfase/Anion_transptr"/>
</dbReference>
<evidence type="ECO:0000256" key="3">
    <source>
        <dbReference type="ARBA" id="ARBA00022448"/>
    </source>
</evidence>
<gene>
    <name evidence="13" type="ORF">FGIG_05425</name>
</gene>
<dbReference type="Pfam" id="PF00955">
    <property type="entry name" value="HCO3_cotransp"/>
    <property type="match status" value="2"/>
</dbReference>
<dbReference type="InterPro" id="IPR013769">
    <property type="entry name" value="Band3_cytoplasmic_dom"/>
</dbReference>
<evidence type="ECO:0000256" key="2">
    <source>
        <dbReference type="ARBA" id="ARBA00010993"/>
    </source>
</evidence>
<evidence type="ECO:0000256" key="8">
    <source>
        <dbReference type="ARBA" id="ARBA00023136"/>
    </source>
</evidence>
<feature type="transmembrane region" description="Helical" evidence="10">
    <location>
        <begin position="1636"/>
        <end position="1659"/>
    </location>
</feature>
<keyword evidence="5 10" id="KW-0812">Transmembrane</keyword>
<feature type="transmembrane region" description="Helical" evidence="10">
    <location>
        <begin position="1395"/>
        <end position="1420"/>
    </location>
</feature>
<feature type="transmembrane region" description="Helical" evidence="10">
    <location>
        <begin position="1600"/>
        <end position="1624"/>
    </location>
</feature>
<dbReference type="OrthoDB" id="6283921at2759"/>
<keyword evidence="4" id="KW-1003">Cell membrane</keyword>
<dbReference type="Gene3D" id="3.40.930.10">
    <property type="entry name" value="Mannitol-specific EII, Chain A"/>
    <property type="match status" value="1"/>
</dbReference>
<keyword evidence="6 10" id="KW-1133">Transmembrane helix</keyword>
<dbReference type="GO" id="GO:0015701">
    <property type="term" value="P:bicarbonate transport"/>
    <property type="evidence" value="ECO:0007669"/>
    <property type="project" value="TreeGrafter"/>
</dbReference>
<evidence type="ECO:0000313" key="14">
    <source>
        <dbReference type="Proteomes" id="UP000316759"/>
    </source>
</evidence>
<feature type="domain" description="Bicarbonate transporter-like transmembrane" evidence="11">
    <location>
        <begin position="1370"/>
        <end position="1437"/>
    </location>
</feature>
<dbReference type="SUPFAM" id="SSF55804">
    <property type="entry name" value="Phoshotransferase/anion transport protein"/>
    <property type="match status" value="1"/>
</dbReference>
<feature type="compositionally biased region" description="Basic and acidic residues" evidence="9">
    <location>
        <begin position="1918"/>
        <end position="1929"/>
    </location>
</feature>
<evidence type="ECO:0000256" key="1">
    <source>
        <dbReference type="ARBA" id="ARBA00004651"/>
    </source>
</evidence>
<keyword evidence="3" id="KW-0813">Transport</keyword>
<proteinExistence type="inferred from homology"/>
<dbReference type="EMBL" id="SUNJ01000745">
    <property type="protein sequence ID" value="TPP67383.1"/>
    <property type="molecule type" value="Genomic_DNA"/>
</dbReference>
<dbReference type="PANTHER" id="PTHR11453">
    <property type="entry name" value="ANION EXCHANGE PROTEIN"/>
    <property type="match status" value="1"/>
</dbReference>
<keyword evidence="8 10" id="KW-0472">Membrane</keyword>
<feature type="transmembrane region" description="Helical" evidence="10">
    <location>
        <begin position="1715"/>
        <end position="1742"/>
    </location>
</feature>
<dbReference type="GO" id="GO:0005452">
    <property type="term" value="F:solute:inorganic anion antiporter activity"/>
    <property type="evidence" value="ECO:0007669"/>
    <property type="project" value="InterPro"/>
</dbReference>
<evidence type="ECO:0000256" key="7">
    <source>
        <dbReference type="ARBA" id="ARBA00023065"/>
    </source>
</evidence>
<evidence type="ECO:0000256" key="9">
    <source>
        <dbReference type="SAM" id="MobiDB-lite"/>
    </source>
</evidence>